<name>A0AAV5M3N5_9ROSI</name>
<evidence type="ECO:0000313" key="1">
    <source>
        <dbReference type="EMBL" id="GKV43267.1"/>
    </source>
</evidence>
<evidence type="ECO:0000313" key="2">
    <source>
        <dbReference type="Proteomes" id="UP001054252"/>
    </source>
</evidence>
<comment type="caution">
    <text evidence="1">The sequence shown here is derived from an EMBL/GenBank/DDBJ whole genome shotgun (WGS) entry which is preliminary data.</text>
</comment>
<accession>A0AAV5M3N5</accession>
<dbReference type="AlphaFoldDB" id="A0AAV5M3N5"/>
<dbReference type="EMBL" id="BPVZ01000167">
    <property type="protein sequence ID" value="GKV43267.1"/>
    <property type="molecule type" value="Genomic_DNA"/>
</dbReference>
<organism evidence="1 2">
    <name type="scientific">Rubroshorea leprosula</name>
    <dbReference type="NCBI Taxonomy" id="152421"/>
    <lineage>
        <taxon>Eukaryota</taxon>
        <taxon>Viridiplantae</taxon>
        <taxon>Streptophyta</taxon>
        <taxon>Embryophyta</taxon>
        <taxon>Tracheophyta</taxon>
        <taxon>Spermatophyta</taxon>
        <taxon>Magnoliopsida</taxon>
        <taxon>eudicotyledons</taxon>
        <taxon>Gunneridae</taxon>
        <taxon>Pentapetalae</taxon>
        <taxon>rosids</taxon>
        <taxon>malvids</taxon>
        <taxon>Malvales</taxon>
        <taxon>Dipterocarpaceae</taxon>
        <taxon>Rubroshorea</taxon>
    </lineage>
</organism>
<keyword evidence="2" id="KW-1185">Reference proteome</keyword>
<protein>
    <submittedName>
        <fullName evidence="1">Uncharacterized protein</fullName>
    </submittedName>
</protein>
<sequence length="72" mass="8176">MNSSKGSLYDGGRRSKMEKMVMMHTKVDEKMGWGSISICGSYGGKLERNFKVGLQTRQTIDKNRARCLLELM</sequence>
<reference evidence="1 2" key="1">
    <citation type="journal article" date="2021" name="Commun. Biol.">
        <title>The genome of Shorea leprosula (Dipterocarpaceae) highlights the ecological relevance of drought in aseasonal tropical rainforests.</title>
        <authorList>
            <person name="Ng K.K.S."/>
            <person name="Kobayashi M.J."/>
            <person name="Fawcett J.A."/>
            <person name="Hatakeyama M."/>
            <person name="Paape T."/>
            <person name="Ng C.H."/>
            <person name="Ang C.C."/>
            <person name="Tnah L.H."/>
            <person name="Lee C.T."/>
            <person name="Nishiyama T."/>
            <person name="Sese J."/>
            <person name="O'Brien M.J."/>
            <person name="Copetti D."/>
            <person name="Mohd Noor M.I."/>
            <person name="Ong R.C."/>
            <person name="Putra M."/>
            <person name="Sireger I.Z."/>
            <person name="Indrioko S."/>
            <person name="Kosugi Y."/>
            <person name="Izuno A."/>
            <person name="Isagi Y."/>
            <person name="Lee S.L."/>
            <person name="Shimizu K.K."/>
        </authorList>
    </citation>
    <scope>NUCLEOTIDE SEQUENCE [LARGE SCALE GENOMIC DNA]</scope>
    <source>
        <strain evidence="1">214</strain>
    </source>
</reference>
<dbReference type="Proteomes" id="UP001054252">
    <property type="component" value="Unassembled WGS sequence"/>
</dbReference>
<gene>
    <name evidence="1" type="ORF">SLEP1_g50581</name>
</gene>
<proteinExistence type="predicted"/>